<protein>
    <recommendedName>
        <fullName evidence="3">Camelysin metallo-endopeptidase</fullName>
    </recommendedName>
</protein>
<proteinExistence type="predicted"/>
<evidence type="ECO:0008006" key="3">
    <source>
        <dbReference type="Google" id="ProtNLM"/>
    </source>
</evidence>
<comment type="caution">
    <text evidence="1">The sequence shown here is derived from an EMBL/GenBank/DDBJ whole genome shotgun (WGS) entry which is preliminary data.</text>
</comment>
<keyword evidence="2" id="KW-1185">Reference proteome</keyword>
<evidence type="ECO:0000313" key="2">
    <source>
        <dbReference type="Proteomes" id="UP001595836"/>
    </source>
</evidence>
<dbReference type="RefSeq" id="WP_344991613.1">
    <property type="nucleotide sequence ID" value="NZ_BAABCD010000016.1"/>
</dbReference>
<sequence length="178" mass="18793">MATHLRWALAAAAVAGVSILSVQQTGALWSDSAESSGATISSGRLDIAVGTSESQVEAYSFTSLEMDDMMSGDFVQRPLHVYNTGSVPMQYRLVSTELGADLPLNLRVAAVSSETNCLESGDTAGNELYAGELKSAFTADRGLAVGAWEILCFRVEMVDDSTSDDEGSATFTFQATQS</sequence>
<accession>A0ABV9PPQ8</accession>
<reference evidence="2" key="1">
    <citation type="journal article" date="2019" name="Int. J. Syst. Evol. Microbiol.">
        <title>The Global Catalogue of Microorganisms (GCM) 10K type strain sequencing project: providing services to taxonomists for standard genome sequencing and annotation.</title>
        <authorList>
            <consortium name="The Broad Institute Genomics Platform"/>
            <consortium name="The Broad Institute Genome Sequencing Center for Infectious Disease"/>
            <person name="Wu L."/>
            <person name="Ma J."/>
        </authorList>
    </citation>
    <scope>NUCLEOTIDE SEQUENCE [LARGE SCALE GENOMIC DNA]</scope>
    <source>
        <strain evidence="2">JCM 11882</strain>
    </source>
</reference>
<dbReference type="Proteomes" id="UP001595836">
    <property type="component" value="Unassembled WGS sequence"/>
</dbReference>
<gene>
    <name evidence="1" type="ORF">ACFO7U_06070</name>
</gene>
<dbReference type="EMBL" id="JBHSHP010000017">
    <property type="protein sequence ID" value="MFC4754345.1"/>
    <property type="molecule type" value="Genomic_DNA"/>
</dbReference>
<name>A0ABV9PPQ8_9ACTN</name>
<organism evidence="1 2">
    <name type="scientific">Dietzia aurantiaca</name>
    <dbReference type="NCBI Taxonomy" id="983873"/>
    <lineage>
        <taxon>Bacteria</taxon>
        <taxon>Bacillati</taxon>
        <taxon>Actinomycetota</taxon>
        <taxon>Actinomycetes</taxon>
        <taxon>Mycobacteriales</taxon>
        <taxon>Dietziaceae</taxon>
        <taxon>Dietzia</taxon>
    </lineage>
</organism>
<evidence type="ECO:0000313" key="1">
    <source>
        <dbReference type="EMBL" id="MFC4754345.1"/>
    </source>
</evidence>